<protein>
    <submittedName>
        <fullName evidence="1">Uncharacterized protein</fullName>
    </submittedName>
</protein>
<keyword evidence="2" id="KW-1185">Reference proteome</keyword>
<evidence type="ECO:0000313" key="2">
    <source>
        <dbReference type="Proteomes" id="UP000016511"/>
    </source>
</evidence>
<dbReference type="AlphaFoldDB" id="U1WZY7"/>
<gene>
    <name evidence="1" type="ORF">HMPREF0083_03552</name>
</gene>
<dbReference type="EMBL" id="AWSJ01000217">
    <property type="protein sequence ID" value="ERI08270.1"/>
    <property type="molecule type" value="Genomic_DNA"/>
</dbReference>
<reference evidence="1 2" key="1">
    <citation type="submission" date="2013-08" db="EMBL/GenBank/DDBJ databases">
        <authorList>
            <person name="Weinstock G."/>
            <person name="Sodergren E."/>
            <person name="Wylie T."/>
            <person name="Fulton L."/>
            <person name="Fulton R."/>
            <person name="Fronick C."/>
            <person name="O'Laughlin M."/>
            <person name="Godfrey J."/>
            <person name="Miner T."/>
            <person name="Herter B."/>
            <person name="Appelbaum E."/>
            <person name="Cordes M."/>
            <person name="Lek S."/>
            <person name="Wollam A."/>
            <person name="Pepin K.H."/>
            <person name="Palsikar V.B."/>
            <person name="Mitreva M."/>
            <person name="Wilson R.K."/>
        </authorList>
    </citation>
    <scope>NUCLEOTIDE SEQUENCE [LARGE SCALE GENOMIC DNA]</scope>
    <source>
        <strain evidence="1 2">ATCC 12856</strain>
    </source>
</reference>
<accession>U1WZY7</accession>
<organism evidence="1 2">
    <name type="scientific">Aneurinibacillus aneurinilyticus ATCC 12856</name>
    <dbReference type="NCBI Taxonomy" id="649747"/>
    <lineage>
        <taxon>Bacteria</taxon>
        <taxon>Bacillati</taxon>
        <taxon>Bacillota</taxon>
        <taxon>Bacilli</taxon>
        <taxon>Bacillales</taxon>
        <taxon>Paenibacillaceae</taxon>
        <taxon>Aneurinibacillus group</taxon>
        <taxon>Aneurinibacillus</taxon>
    </lineage>
</organism>
<name>U1WZY7_ANEAE</name>
<dbReference type="STRING" id="649747.HMPREF0083_03552"/>
<dbReference type="HOGENOM" id="CLU_3195451_0_0_9"/>
<dbReference type="PATRIC" id="fig|649747.3.peg.3218"/>
<dbReference type="Proteomes" id="UP000016511">
    <property type="component" value="Unassembled WGS sequence"/>
</dbReference>
<proteinExistence type="predicted"/>
<evidence type="ECO:0000313" key="1">
    <source>
        <dbReference type="EMBL" id="ERI08270.1"/>
    </source>
</evidence>
<comment type="caution">
    <text evidence="1">The sequence shown here is derived from an EMBL/GenBank/DDBJ whole genome shotgun (WGS) entry which is preliminary data.</text>
</comment>
<sequence length="45" mass="5330">MLMIRILTVEYGKEPISAYFIEQIILFHKEKYGDDVEVEIIEPSE</sequence>